<gene>
    <name evidence="3" type="ORF">Mal52_59140</name>
</gene>
<dbReference type="InterPro" id="IPR050090">
    <property type="entry name" value="Tyrosine_recombinase_XerCD"/>
</dbReference>
<dbReference type="GO" id="GO:0006310">
    <property type="term" value="P:DNA recombination"/>
    <property type="evidence" value="ECO:0007669"/>
    <property type="project" value="UniProtKB-KW"/>
</dbReference>
<evidence type="ECO:0000313" key="4">
    <source>
        <dbReference type="Proteomes" id="UP000319383"/>
    </source>
</evidence>
<dbReference type="AlphaFoldDB" id="A0A517ZY55"/>
<dbReference type="Proteomes" id="UP000319383">
    <property type="component" value="Chromosome"/>
</dbReference>
<dbReference type="Gene3D" id="1.10.443.10">
    <property type="entry name" value="Intergrase catalytic core"/>
    <property type="match status" value="1"/>
</dbReference>
<dbReference type="GO" id="GO:0015074">
    <property type="term" value="P:DNA integration"/>
    <property type="evidence" value="ECO:0007669"/>
    <property type="project" value="InterPro"/>
</dbReference>
<dbReference type="EMBL" id="CP036276">
    <property type="protein sequence ID" value="QDU47385.1"/>
    <property type="molecule type" value="Genomic_DNA"/>
</dbReference>
<feature type="region of interest" description="Disordered" evidence="2">
    <location>
        <begin position="336"/>
        <end position="368"/>
    </location>
</feature>
<keyword evidence="4" id="KW-1185">Reference proteome</keyword>
<proteinExistence type="predicted"/>
<dbReference type="PANTHER" id="PTHR30349:SF64">
    <property type="entry name" value="PROPHAGE INTEGRASE INTD-RELATED"/>
    <property type="match status" value="1"/>
</dbReference>
<dbReference type="PANTHER" id="PTHR30349">
    <property type="entry name" value="PHAGE INTEGRASE-RELATED"/>
    <property type="match status" value="1"/>
</dbReference>
<accession>A0A517ZY55</accession>
<organism evidence="3 4">
    <name type="scientific">Symmachiella dynata</name>
    <dbReference type="NCBI Taxonomy" id="2527995"/>
    <lineage>
        <taxon>Bacteria</taxon>
        <taxon>Pseudomonadati</taxon>
        <taxon>Planctomycetota</taxon>
        <taxon>Planctomycetia</taxon>
        <taxon>Planctomycetales</taxon>
        <taxon>Planctomycetaceae</taxon>
        <taxon>Symmachiella</taxon>
    </lineage>
</organism>
<evidence type="ECO:0000256" key="2">
    <source>
        <dbReference type="SAM" id="MobiDB-lite"/>
    </source>
</evidence>
<dbReference type="InterPro" id="IPR013762">
    <property type="entry name" value="Integrase-like_cat_sf"/>
</dbReference>
<feature type="compositionally biased region" description="Basic and acidic residues" evidence="2">
    <location>
        <begin position="339"/>
        <end position="361"/>
    </location>
</feature>
<evidence type="ECO:0000256" key="1">
    <source>
        <dbReference type="ARBA" id="ARBA00023172"/>
    </source>
</evidence>
<evidence type="ECO:0000313" key="3">
    <source>
        <dbReference type="EMBL" id="QDU47385.1"/>
    </source>
</evidence>
<dbReference type="CDD" id="cd00397">
    <property type="entry name" value="DNA_BRE_C"/>
    <property type="match status" value="1"/>
</dbReference>
<dbReference type="KEGG" id="sdyn:Mal52_59140"/>
<dbReference type="RefSeq" id="WP_145380213.1">
    <property type="nucleotide sequence ID" value="NZ_CP036276.1"/>
</dbReference>
<dbReference type="SUPFAM" id="SSF56349">
    <property type="entry name" value="DNA breaking-rejoining enzymes"/>
    <property type="match status" value="1"/>
</dbReference>
<name>A0A517ZY55_9PLAN</name>
<feature type="region of interest" description="Disordered" evidence="2">
    <location>
        <begin position="276"/>
        <end position="319"/>
    </location>
</feature>
<reference evidence="3 4" key="1">
    <citation type="submission" date="2019-02" db="EMBL/GenBank/DDBJ databases">
        <title>Deep-cultivation of Planctomycetes and their phenomic and genomic characterization uncovers novel biology.</title>
        <authorList>
            <person name="Wiegand S."/>
            <person name="Jogler M."/>
            <person name="Boedeker C."/>
            <person name="Pinto D."/>
            <person name="Vollmers J."/>
            <person name="Rivas-Marin E."/>
            <person name="Kohn T."/>
            <person name="Peeters S.H."/>
            <person name="Heuer A."/>
            <person name="Rast P."/>
            <person name="Oberbeckmann S."/>
            <person name="Bunk B."/>
            <person name="Jeske O."/>
            <person name="Meyerdierks A."/>
            <person name="Storesund J.E."/>
            <person name="Kallscheuer N."/>
            <person name="Luecker S."/>
            <person name="Lage O.M."/>
            <person name="Pohl T."/>
            <person name="Merkel B.J."/>
            <person name="Hornburger P."/>
            <person name="Mueller R.-W."/>
            <person name="Bruemmer F."/>
            <person name="Labrenz M."/>
            <person name="Spormann A.M."/>
            <person name="Op den Camp H."/>
            <person name="Overmann J."/>
            <person name="Amann R."/>
            <person name="Jetten M.S.M."/>
            <person name="Mascher T."/>
            <person name="Medema M.H."/>
            <person name="Devos D.P."/>
            <person name="Kaster A.-K."/>
            <person name="Ovreas L."/>
            <person name="Rohde M."/>
            <person name="Galperin M.Y."/>
            <person name="Jogler C."/>
        </authorList>
    </citation>
    <scope>NUCLEOTIDE SEQUENCE [LARGE SCALE GENOMIC DNA]</scope>
    <source>
        <strain evidence="3 4">Mal52</strain>
    </source>
</reference>
<dbReference type="GO" id="GO:0003677">
    <property type="term" value="F:DNA binding"/>
    <property type="evidence" value="ECO:0007669"/>
    <property type="project" value="InterPro"/>
</dbReference>
<dbReference type="InterPro" id="IPR011010">
    <property type="entry name" value="DNA_brk_join_enz"/>
</dbReference>
<feature type="compositionally biased region" description="Basic and acidic residues" evidence="2">
    <location>
        <begin position="276"/>
        <end position="289"/>
    </location>
</feature>
<sequence length="425" mass="48988">MPKSSTLRVPSYRRHKPTGQAVVTINGQDIYLGKWNSAASRAEYDRLIAEFLANGRQLRSEIESTVVEIINAYRKFAERYYRKNGEVTREYGCIKEALKIVRELYGRTNANDFGPLALKAVRQRMIDNGWSRGYINKSIGRIRRCFKWAVENELVRPDMYHGLMAVSGLRKGRSEAREPDRVLPVDDATVQATLPHLTPVVADMIRFQRITGCRPQDVCNLRPCDIDMSADVWIYRPHTHKTEHHGQERLIPIGPKGQDILRPYLLREKETHCFRPVDSEKSRRAEQHANRRTSLSCGNRPGTNRKRKPKRTAGDQYTTGSYRRAIHRACDLAFPAPEPLRRRDGESVKQSQERLTDKQRAELNQWQSDHRWSPNRLRHSAGTEIRKRYGLEAAQVILGHASADVTQVYAERDLQKAVEIMREVG</sequence>
<keyword evidence="1" id="KW-0233">DNA recombination</keyword>
<protein>
    <submittedName>
        <fullName evidence="3">Site-specific tyrosine recombinase XerC</fullName>
    </submittedName>
</protein>